<dbReference type="OrthoDB" id="3039246at2759"/>
<dbReference type="Proteomes" id="UP000518752">
    <property type="component" value="Unassembled WGS sequence"/>
</dbReference>
<proteinExistence type="predicted"/>
<dbReference type="Pfam" id="PF01370">
    <property type="entry name" value="Epimerase"/>
    <property type="match status" value="1"/>
</dbReference>
<organism evidence="2 3">
    <name type="scientific">Collybiopsis confluens</name>
    <dbReference type="NCBI Taxonomy" id="2823264"/>
    <lineage>
        <taxon>Eukaryota</taxon>
        <taxon>Fungi</taxon>
        <taxon>Dikarya</taxon>
        <taxon>Basidiomycota</taxon>
        <taxon>Agaricomycotina</taxon>
        <taxon>Agaricomycetes</taxon>
        <taxon>Agaricomycetidae</taxon>
        <taxon>Agaricales</taxon>
        <taxon>Marasmiineae</taxon>
        <taxon>Omphalotaceae</taxon>
        <taxon>Collybiopsis</taxon>
    </lineage>
</organism>
<dbReference type="EMBL" id="JAACJN010000006">
    <property type="protein sequence ID" value="KAF5392161.1"/>
    <property type="molecule type" value="Genomic_DNA"/>
</dbReference>
<dbReference type="SUPFAM" id="SSF51735">
    <property type="entry name" value="NAD(P)-binding Rossmann-fold domains"/>
    <property type="match status" value="1"/>
</dbReference>
<evidence type="ECO:0000313" key="3">
    <source>
        <dbReference type="Proteomes" id="UP000518752"/>
    </source>
</evidence>
<keyword evidence="3" id="KW-1185">Reference proteome</keyword>
<gene>
    <name evidence="2" type="ORF">D9757_001396</name>
</gene>
<sequence length="78" mass="8142">MKLTVTGSNGEVGKRVVKLALKRGHTVLGVDLADLPSTAELTPQESGNFTYLGVDLTDYEGSLNAIRGSEGIVHLAGC</sequence>
<protein>
    <recommendedName>
        <fullName evidence="1">NAD-dependent epimerase/dehydratase domain-containing protein</fullName>
    </recommendedName>
</protein>
<accession>A0A8H5HZ22</accession>
<dbReference type="AlphaFoldDB" id="A0A8H5HZ22"/>
<dbReference type="InterPro" id="IPR001509">
    <property type="entry name" value="Epimerase_deHydtase"/>
</dbReference>
<evidence type="ECO:0000313" key="2">
    <source>
        <dbReference type="EMBL" id="KAF5392161.1"/>
    </source>
</evidence>
<dbReference type="InterPro" id="IPR036291">
    <property type="entry name" value="NAD(P)-bd_dom_sf"/>
</dbReference>
<dbReference type="Gene3D" id="3.40.50.720">
    <property type="entry name" value="NAD(P)-binding Rossmann-like Domain"/>
    <property type="match status" value="1"/>
</dbReference>
<evidence type="ECO:0000259" key="1">
    <source>
        <dbReference type="Pfam" id="PF01370"/>
    </source>
</evidence>
<comment type="caution">
    <text evidence="2">The sequence shown here is derived from an EMBL/GenBank/DDBJ whole genome shotgun (WGS) entry which is preliminary data.</text>
</comment>
<feature type="domain" description="NAD-dependent epimerase/dehydratase" evidence="1">
    <location>
        <begin position="4"/>
        <end position="77"/>
    </location>
</feature>
<name>A0A8H5HZ22_9AGAR</name>
<reference evidence="2 3" key="1">
    <citation type="journal article" date="2020" name="ISME J.">
        <title>Uncovering the hidden diversity of litter-decomposition mechanisms in mushroom-forming fungi.</title>
        <authorList>
            <person name="Floudas D."/>
            <person name="Bentzer J."/>
            <person name="Ahren D."/>
            <person name="Johansson T."/>
            <person name="Persson P."/>
            <person name="Tunlid A."/>
        </authorList>
    </citation>
    <scope>NUCLEOTIDE SEQUENCE [LARGE SCALE GENOMIC DNA]</scope>
    <source>
        <strain evidence="2 3">CBS 406.79</strain>
    </source>
</reference>